<feature type="non-terminal residue" evidence="1">
    <location>
        <position position="283"/>
    </location>
</feature>
<accession>A0A382JWY3</accession>
<name>A0A382JWY3_9ZZZZ</name>
<proteinExistence type="predicted"/>
<dbReference type="AlphaFoldDB" id="A0A382JWY3"/>
<reference evidence="1" key="1">
    <citation type="submission" date="2018-05" db="EMBL/GenBank/DDBJ databases">
        <authorList>
            <person name="Lanie J.A."/>
            <person name="Ng W.-L."/>
            <person name="Kazmierczak K.M."/>
            <person name="Andrzejewski T.M."/>
            <person name="Davidsen T.M."/>
            <person name="Wayne K.J."/>
            <person name="Tettelin H."/>
            <person name="Glass J.I."/>
            <person name="Rusch D."/>
            <person name="Podicherti R."/>
            <person name="Tsui H.-C.T."/>
            <person name="Winkler M.E."/>
        </authorList>
    </citation>
    <scope>NUCLEOTIDE SEQUENCE</scope>
</reference>
<dbReference type="Pfam" id="PF16510">
    <property type="entry name" value="P22_portal"/>
    <property type="match status" value="1"/>
</dbReference>
<dbReference type="InterPro" id="IPR032427">
    <property type="entry name" value="P22_portal"/>
</dbReference>
<organism evidence="1">
    <name type="scientific">marine metagenome</name>
    <dbReference type="NCBI Taxonomy" id="408172"/>
    <lineage>
        <taxon>unclassified sequences</taxon>
        <taxon>metagenomes</taxon>
        <taxon>ecological metagenomes</taxon>
    </lineage>
</organism>
<protein>
    <submittedName>
        <fullName evidence="1">Uncharacterized protein</fullName>
    </submittedName>
</protein>
<gene>
    <name evidence="1" type="ORF">METZ01_LOCUS269242</name>
</gene>
<dbReference type="EMBL" id="UINC01076841">
    <property type="protein sequence ID" value="SVC16388.1"/>
    <property type="molecule type" value="Genomic_DNA"/>
</dbReference>
<sequence>MRAEAEDAISQRVKVARKSWLYLLGSQYLIEEGEALVDAEVPSWKFRLTRNIVAPVVDTLAPILSQARPKYFIRADLPDMEAVISDNDIGMPIPTGMTDKELAEKLETILDATHQRRGEGLEISKLLMDVLVNGTGFRKIHYCPYMQEIKLPIIPMEDVLVDPMGTRLDFQDSKYVIVRTYLDAADIEHLYGVKESDYAEGADTDQSADHSVKSGRGFLRRVRNYFKAPRGELTTETRYERNRYPVLEVYFDADHGISEAFDYRYDEERQQANRSRVVVCINE</sequence>
<evidence type="ECO:0000313" key="1">
    <source>
        <dbReference type="EMBL" id="SVC16388.1"/>
    </source>
</evidence>